<dbReference type="InterPro" id="IPR050417">
    <property type="entry name" value="Sugar_Epim/Isomerase"/>
</dbReference>
<dbReference type="SUPFAM" id="SSF51658">
    <property type="entry name" value="Xylose isomerase-like"/>
    <property type="match status" value="1"/>
</dbReference>
<dbReference type="GO" id="GO:0008903">
    <property type="term" value="F:hydroxypyruvate isomerase activity"/>
    <property type="evidence" value="ECO:0007669"/>
    <property type="project" value="TreeGrafter"/>
</dbReference>
<feature type="domain" description="Xylose isomerase-like TIM barrel" evidence="4">
    <location>
        <begin position="25"/>
        <end position="266"/>
    </location>
</feature>
<dbReference type="Proteomes" id="UP000323876">
    <property type="component" value="Unassembled WGS sequence"/>
</dbReference>
<dbReference type="InterPro" id="IPR013022">
    <property type="entry name" value="Xyl_isomerase-like_TIM-brl"/>
</dbReference>
<dbReference type="OrthoDB" id="9786584at2"/>
<keyword evidence="6" id="KW-1185">Reference proteome</keyword>
<dbReference type="InterPro" id="IPR026040">
    <property type="entry name" value="HyI-like"/>
</dbReference>
<dbReference type="Gene3D" id="3.20.20.150">
    <property type="entry name" value="Divalent-metal-dependent TIM barrel enzymes"/>
    <property type="match status" value="1"/>
</dbReference>
<name>A0A5N0E4K2_9NOCA</name>
<dbReference type="InterPro" id="IPR036237">
    <property type="entry name" value="Xyl_isomerase-like_sf"/>
</dbReference>
<feature type="active site" description="Proton donor/acceptor" evidence="3">
    <location>
        <position position="251"/>
    </location>
</feature>
<dbReference type="GO" id="GO:0046487">
    <property type="term" value="P:glyoxylate metabolic process"/>
    <property type="evidence" value="ECO:0007669"/>
    <property type="project" value="TreeGrafter"/>
</dbReference>
<dbReference type="RefSeq" id="WP_150406341.1">
    <property type="nucleotide sequence ID" value="NZ_VXLC01000021.1"/>
</dbReference>
<evidence type="ECO:0000313" key="5">
    <source>
        <dbReference type="EMBL" id="KAA8884362.1"/>
    </source>
</evidence>
<organism evidence="5 6">
    <name type="scientific">Nocardia colli</name>
    <dbReference type="NCBI Taxonomy" id="2545717"/>
    <lineage>
        <taxon>Bacteria</taxon>
        <taxon>Bacillati</taxon>
        <taxon>Actinomycetota</taxon>
        <taxon>Actinomycetes</taxon>
        <taxon>Mycobacteriales</taxon>
        <taxon>Nocardiaceae</taxon>
        <taxon>Nocardia</taxon>
    </lineage>
</organism>
<gene>
    <name evidence="5" type="ORF">F3087_34700</name>
</gene>
<evidence type="ECO:0000256" key="3">
    <source>
        <dbReference type="PIRSR" id="PIRSR006241-50"/>
    </source>
</evidence>
<evidence type="ECO:0000256" key="1">
    <source>
        <dbReference type="ARBA" id="ARBA00023235"/>
    </source>
</evidence>
<sequence>MSHSLRYEVNCSILFTELPLLERPAAVRQAGFDAVEFWWPFDRAVPGDKEVDAFVAAVEDAGVSLVGLNFAAGDMPGGDRGLLSWPARSAEFRDNIDVTIGIGERLGCRAFNALYGNRTAENTAVEQDEVATENLARAAEAAARIDGVVLVEPVSGADRYPLRTAADALAVLDRVQTSTGATNLGLLADLYHLAVNGDDVDKVIAEHTARIAHVQIADSPGRNQPGTGELPLQRQLTELETRGYRGWVGLEYKPSVASADSFDWLPRERRTTA</sequence>
<reference evidence="5 6" key="1">
    <citation type="submission" date="2019-09" db="EMBL/GenBank/DDBJ databases">
        <authorList>
            <person name="Wang X."/>
        </authorList>
    </citation>
    <scope>NUCLEOTIDE SEQUENCE [LARGE SCALE GENOMIC DNA]</scope>
    <source>
        <strain evidence="5 6">CICC 11023</strain>
    </source>
</reference>
<feature type="active site" description="Proton donor/acceptor" evidence="3">
    <location>
        <position position="152"/>
    </location>
</feature>
<proteinExistence type="inferred from homology"/>
<evidence type="ECO:0000313" key="6">
    <source>
        <dbReference type="Proteomes" id="UP000323876"/>
    </source>
</evidence>
<accession>A0A5N0E4K2</accession>
<keyword evidence="1 2" id="KW-0413">Isomerase</keyword>
<evidence type="ECO:0000256" key="2">
    <source>
        <dbReference type="PIRNR" id="PIRNR006241"/>
    </source>
</evidence>
<dbReference type="Pfam" id="PF01261">
    <property type="entry name" value="AP_endonuc_2"/>
    <property type="match status" value="1"/>
</dbReference>
<comment type="similarity">
    <text evidence="2">Belongs to the hyi family.</text>
</comment>
<dbReference type="PANTHER" id="PTHR43489:SF6">
    <property type="entry name" value="HYDROXYPYRUVATE ISOMERASE-RELATED"/>
    <property type="match status" value="1"/>
</dbReference>
<protein>
    <submittedName>
        <fullName evidence="5">TIM barrel protein</fullName>
    </submittedName>
</protein>
<comment type="caution">
    <text evidence="5">The sequence shown here is derived from an EMBL/GenBank/DDBJ whole genome shotgun (WGS) entry which is preliminary data.</text>
</comment>
<dbReference type="PIRSF" id="PIRSF006241">
    <property type="entry name" value="HyI"/>
    <property type="match status" value="1"/>
</dbReference>
<dbReference type="PANTHER" id="PTHR43489">
    <property type="entry name" value="ISOMERASE"/>
    <property type="match status" value="1"/>
</dbReference>
<dbReference type="AlphaFoldDB" id="A0A5N0E4K2"/>
<dbReference type="EMBL" id="VXLC01000021">
    <property type="protein sequence ID" value="KAA8884362.1"/>
    <property type="molecule type" value="Genomic_DNA"/>
</dbReference>
<evidence type="ECO:0000259" key="4">
    <source>
        <dbReference type="Pfam" id="PF01261"/>
    </source>
</evidence>